<keyword evidence="2" id="KW-1185">Reference proteome</keyword>
<sequence>MPRTLHLIKHGKPTLVEGVPAHEWQLADDALTELPKLIDLLKPTPQIIISSEEPKAKATAQALAAALGVPCRPMVGLHEHLRYTNAVTSPEEFRSRMQRFFAEPHELVLGEESAADARTRFGNAINAVMQANPQENVAVVAHGTVISLLVAEAGGLDPVPLWESLDLLGVLSVAWPELKLNDQNLLHL</sequence>
<dbReference type="InterPro" id="IPR029033">
    <property type="entry name" value="His_PPase_superfam"/>
</dbReference>
<name>A0ABP9V9M3_9DEIO</name>
<dbReference type="Proteomes" id="UP001458946">
    <property type="component" value="Unassembled WGS sequence"/>
</dbReference>
<accession>A0ABP9V9M3</accession>
<comment type="caution">
    <text evidence="1">The sequence shown here is derived from an EMBL/GenBank/DDBJ whole genome shotgun (WGS) entry which is preliminary data.</text>
</comment>
<dbReference type="Gene3D" id="3.40.50.1240">
    <property type="entry name" value="Phosphoglycerate mutase-like"/>
    <property type="match status" value="1"/>
</dbReference>
<dbReference type="RefSeq" id="WP_353541954.1">
    <property type="nucleotide sequence ID" value="NZ_BAABRN010000016.1"/>
</dbReference>
<evidence type="ECO:0008006" key="3">
    <source>
        <dbReference type="Google" id="ProtNLM"/>
    </source>
</evidence>
<reference evidence="1 2" key="1">
    <citation type="submission" date="2024-02" db="EMBL/GenBank/DDBJ databases">
        <title>Deinococcus xinjiangensis NBRC 107630.</title>
        <authorList>
            <person name="Ichikawa N."/>
            <person name="Katano-Makiyama Y."/>
            <person name="Hidaka K."/>
        </authorList>
    </citation>
    <scope>NUCLEOTIDE SEQUENCE [LARGE SCALE GENOMIC DNA]</scope>
    <source>
        <strain evidence="1 2">NBRC 107630</strain>
    </source>
</reference>
<dbReference type="EMBL" id="BAABRN010000016">
    <property type="protein sequence ID" value="GAA5501984.1"/>
    <property type="molecule type" value="Genomic_DNA"/>
</dbReference>
<dbReference type="InterPro" id="IPR013078">
    <property type="entry name" value="His_Pase_superF_clade-1"/>
</dbReference>
<protein>
    <recommendedName>
        <fullName evidence="3">Phosphoglycerate mutase</fullName>
    </recommendedName>
</protein>
<dbReference type="SUPFAM" id="SSF53254">
    <property type="entry name" value="Phosphoglycerate mutase-like"/>
    <property type="match status" value="1"/>
</dbReference>
<dbReference type="Pfam" id="PF00300">
    <property type="entry name" value="His_Phos_1"/>
    <property type="match status" value="1"/>
</dbReference>
<proteinExistence type="predicted"/>
<evidence type="ECO:0000313" key="1">
    <source>
        <dbReference type="EMBL" id="GAA5501984.1"/>
    </source>
</evidence>
<gene>
    <name evidence="1" type="ORF">Dxin01_01723</name>
</gene>
<organism evidence="1 2">
    <name type="scientific">Deinococcus xinjiangensis</name>
    <dbReference type="NCBI Taxonomy" id="457454"/>
    <lineage>
        <taxon>Bacteria</taxon>
        <taxon>Thermotogati</taxon>
        <taxon>Deinococcota</taxon>
        <taxon>Deinococci</taxon>
        <taxon>Deinococcales</taxon>
        <taxon>Deinococcaceae</taxon>
        <taxon>Deinococcus</taxon>
    </lineage>
</organism>
<evidence type="ECO:0000313" key="2">
    <source>
        <dbReference type="Proteomes" id="UP001458946"/>
    </source>
</evidence>